<keyword evidence="3" id="KW-0808">Transferase</keyword>
<accession>A0A1N7DLW1</accession>
<dbReference type="InterPro" id="IPR007235">
    <property type="entry name" value="Glyco_trans_28_C"/>
</dbReference>
<dbReference type="SUPFAM" id="SSF53756">
    <property type="entry name" value="UDP-Glycosyltransferase/glycogen phosphorylase"/>
    <property type="match status" value="1"/>
</dbReference>
<evidence type="ECO:0000313" key="3">
    <source>
        <dbReference type="EMBL" id="SIR76807.1"/>
    </source>
</evidence>
<feature type="domain" description="Glycosyl transferase family 28 C-terminal" evidence="2">
    <location>
        <begin position="50"/>
        <end position="200"/>
    </location>
</feature>
<proteinExistence type="predicted"/>
<evidence type="ECO:0000313" key="4">
    <source>
        <dbReference type="Proteomes" id="UP000186004"/>
    </source>
</evidence>
<sequence>MSGDASTGTAPAHRSAPGRSTPHVARPVGRPDPVLVPRQRDRADSARLQLLVAVGTDKHPFDRLVSWLEEWHVEAADHVGLIVQHGHTRAPEVPGAVPFLGHDALQRAMAGADLVVCHGGPATILEARRHGHLPIVVPRDPFLGEHVDDHQQLFARRLGAAGMVALCESREELRDTLAAGLADPARFAVAADAAASDAQQAAVARVGQIVDELVAAAARRRRWWRVRARSARGEETDR</sequence>
<dbReference type="AlphaFoldDB" id="A0A1N7DLW1"/>
<dbReference type="EMBL" id="FTNF01000017">
    <property type="protein sequence ID" value="SIR76807.1"/>
    <property type="molecule type" value="Genomic_DNA"/>
</dbReference>
<dbReference type="Proteomes" id="UP000186004">
    <property type="component" value="Unassembled WGS sequence"/>
</dbReference>
<gene>
    <name evidence="3" type="ORF">SAMN05444858_11774</name>
</gene>
<dbReference type="Pfam" id="PF04101">
    <property type="entry name" value="Glyco_tran_28_C"/>
    <property type="match status" value="1"/>
</dbReference>
<dbReference type="GO" id="GO:0016758">
    <property type="term" value="F:hexosyltransferase activity"/>
    <property type="evidence" value="ECO:0007669"/>
    <property type="project" value="InterPro"/>
</dbReference>
<protein>
    <submittedName>
        <fullName evidence="3">UDP-N-acetylglucosamine transferase subunit ALG13</fullName>
    </submittedName>
</protein>
<name>A0A1N7DLW1_9ACTN</name>
<organism evidence="3 4">
    <name type="scientific">Micromonospora avicenniae</name>
    <dbReference type="NCBI Taxonomy" id="1198245"/>
    <lineage>
        <taxon>Bacteria</taxon>
        <taxon>Bacillati</taxon>
        <taxon>Actinomycetota</taxon>
        <taxon>Actinomycetes</taxon>
        <taxon>Micromonosporales</taxon>
        <taxon>Micromonosporaceae</taxon>
        <taxon>Micromonospora</taxon>
    </lineage>
</organism>
<keyword evidence="4" id="KW-1185">Reference proteome</keyword>
<dbReference type="STRING" id="1198245.SAMN05444858_11774"/>
<evidence type="ECO:0000256" key="1">
    <source>
        <dbReference type="SAM" id="MobiDB-lite"/>
    </source>
</evidence>
<dbReference type="Gene3D" id="3.40.50.2000">
    <property type="entry name" value="Glycogen Phosphorylase B"/>
    <property type="match status" value="1"/>
</dbReference>
<feature type="region of interest" description="Disordered" evidence="1">
    <location>
        <begin position="1"/>
        <end position="41"/>
    </location>
</feature>
<evidence type="ECO:0000259" key="2">
    <source>
        <dbReference type="Pfam" id="PF04101"/>
    </source>
</evidence>
<reference evidence="3 4" key="1">
    <citation type="submission" date="2017-01" db="EMBL/GenBank/DDBJ databases">
        <authorList>
            <person name="Mah S.A."/>
            <person name="Swanson W.J."/>
            <person name="Moy G.W."/>
            <person name="Vacquier V.D."/>
        </authorList>
    </citation>
    <scope>NUCLEOTIDE SEQUENCE [LARGE SCALE GENOMIC DNA]</scope>
    <source>
        <strain evidence="3 4">DSM 45758</strain>
    </source>
</reference>